<evidence type="ECO:0000313" key="3">
    <source>
        <dbReference type="Proteomes" id="UP000176998"/>
    </source>
</evidence>
<organism evidence="2 3">
    <name type="scientific">Colletotrichum orchidophilum</name>
    <dbReference type="NCBI Taxonomy" id="1209926"/>
    <lineage>
        <taxon>Eukaryota</taxon>
        <taxon>Fungi</taxon>
        <taxon>Dikarya</taxon>
        <taxon>Ascomycota</taxon>
        <taxon>Pezizomycotina</taxon>
        <taxon>Sordariomycetes</taxon>
        <taxon>Hypocreomycetidae</taxon>
        <taxon>Glomerellales</taxon>
        <taxon>Glomerellaceae</taxon>
        <taxon>Colletotrichum</taxon>
    </lineage>
</organism>
<dbReference type="GeneID" id="34566062"/>
<feature type="region of interest" description="Disordered" evidence="1">
    <location>
        <begin position="149"/>
        <end position="189"/>
    </location>
</feature>
<name>A0A1G4ARH7_9PEZI</name>
<sequence>MDQQDDREATSRPKGKGKEASTSPSSAIQTAPNNGRVQHQQGDGDAPSTSSFASRLTASAASLSRAALTARPATETILNEILRVKLSPGTSSSSAQGSGSHRDTATYRSPSSVNPGTLMTFNSSPGISIAGGQHYEDFMAARAVCKDPSQLRRPAEDQGSNSGTVFISEPSEHNSLPSGTKSDCQEQEARDGLDVGELLNSLDSDGHDATDNDLQTFISPQEEASLRRALFDDSHGRPVANWARLLDFQPHFLEGDNITELVQHFGVDDVLQARAMWMESWNDVLTGYTDEVWGDFGSLAREAHQEIEEACEHGTAATTDPSGMQALQRLRQILAHVRGH</sequence>
<feature type="compositionally biased region" description="Polar residues" evidence="1">
    <location>
        <begin position="173"/>
        <end position="182"/>
    </location>
</feature>
<feature type="compositionally biased region" description="Low complexity" evidence="1">
    <location>
        <begin position="48"/>
        <end position="70"/>
    </location>
</feature>
<keyword evidence="3" id="KW-1185">Reference proteome</keyword>
<feature type="region of interest" description="Disordered" evidence="1">
    <location>
        <begin position="1"/>
        <end position="70"/>
    </location>
</feature>
<proteinExistence type="predicted"/>
<feature type="compositionally biased region" description="Low complexity" evidence="1">
    <location>
        <begin position="88"/>
        <end position="99"/>
    </location>
</feature>
<dbReference type="STRING" id="1209926.A0A1G4ARH7"/>
<protein>
    <submittedName>
        <fullName evidence="2">Uncharacterized protein</fullName>
    </submittedName>
</protein>
<dbReference type="EMBL" id="MJBS01000171">
    <property type="protein sequence ID" value="OHE91760.1"/>
    <property type="molecule type" value="Genomic_DNA"/>
</dbReference>
<feature type="compositionally biased region" description="Polar residues" evidence="1">
    <location>
        <begin position="20"/>
        <end position="41"/>
    </location>
</feature>
<dbReference type="Proteomes" id="UP000176998">
    <property type="component" value="Unassembled WGS sequence"/>
</dbReference>
<comment type="caution">
    <text evidence="2">The sequence shown here is derived from an EMBL/GenBank/DDBJ whole genome shotgun (WGS) entry which is preliminary data.</text>
</comment>
<feature type="region of interest" description="Disordered" evidence="1">
    <location>
        <begin position="88"/>
        <end position="119"/>
    </location>
</feature>
<dbReference type="RefSeq" id="XP_022468932.1">
    <property type="nucleotide sequence ID" value="XM_022624552.1"/>
</dbReference>
<reference evidence="2 3" key="1">
    <citation type="submission" date="2016-09" db="EMBL/GenBank/DDBJ databases">
        <authorList>
            <person name="Capua I."/>
            <person name="De Benedictis P."/>
            <person name="Joannis T."/>
            <person name="Lombin L.H."/>
            <person name="Cattoli G."/>
        </authorList>
    </citation>
    <scope>NUCLEOTIDE SEQUENCE [LARGE SCALE GENOMIC DNA]</scope>
    <source>
        <strain evidence="2 3">IMI 309357</strain>
    </source>
</reference>
<feature type="compositionally biased region" description="Basic and acidic residues" evidence="1">
    <location>
        <begin position="1"/>
        <end position="19"/>
    </location>
</feature>
<accession>A0A1G4ARH7</accession>
<feature type="compositionally biased region" description="Polar residues" evidence="1">
    <location>
        <begin position="106"/>
        <end position="119"/>
    </location>
</feature>
<dbReference type="OrthoDB" id="5337545at2759"/>
<evidence type="ECO:0000313" key="2">
    <source>
        <dbReference type="EMBL" id="OHE91760.1"/>
    </source>
</evidence>
<gene>
    <name evidence="2" type="ORF">CORC01_12934</name>
</gene>
<evidence type="ECO:0000256" key="1">
    <source>
        <dbReference type="SAM" id="MobiDB-lite"/>
    </source>
</evidence>
<dbReference type="AlphaFoldDB" id="A0A1G4ARH7"/>